<reference evidence="2 3" key="1">
    <citation type="submission" date="2024-03" db="EMBL/GenBank/DDBJ databases">
        <title>Complete genome sequence of the green alga Chloropicon roscoffensis RCC1871.</title>
        <authorList>
            <person name="Lemieux C."/>
            <person name="Pombert J.-F."/>
            <person name="Otis C."/>
            <person name="Turmel M."/>
        </authorList>
    </citation>
    <scope>NUCLEOTIDE SEQUENCE [LARGE SCALE GENOMIC DNA]</scope>
    <source>
        <strain evidence="2 3">RCC1871</strain>
    </source>
</reference>
<evidence type="ECO:0000313" key="3">
    <source>
        <dbReference type="Proteomes" id="UP001472866"/>
    </source>
</evidence>
<dbReference type="EMBL" id="CP151502">
    <property type="protein sequence ID" value="WZN60059.1"/>
    <property type="molecule type" value="Genomic_DNA"/>
</dbReference>
<dbReference type="AlphaFoldDB" id="A0AAX4P1M6"/>
<organism evidence="2 3">
    <name type="scientific">Chloropicon roscoffensis</name>
    <dbReference type="NCBI Taxonomy" id="1461544"/>
    <lineage>
        <taxon>Eukaryota</taxon>
        <taxon>Viridiplantae</taxon>
        <taxon>Chlorophyta</taxon>
        <taxon>Chloropicophyceae</taxon>
        <taxon>Chloropicales</taxon>
        <taxon>Chloropicaceae</taxon>
        <taxon>Chloropicon</taxon>
    </lineage>
</organism>
<proteinExistence type="predicted"/>
<protein>
    <submittedName>
        <fullName evidence="2">Uncharacterized protein</fullName>
    </submittedName>
</protein>
<evidence type="ECO:0000256" key="1">
    <source>
        <dbReference type="SAM" id="MobiDB-lite"/>
    </source>
</evidence>
<keyword evidence="3" id="KW-1185">Reference proteome</keyword>
<feature type="region of interest" description="Disordered" evidence="1">
    <location>
        <begin position="166"/>
        <end position="217"/>
    </location>
</feature>
<sequence>MIHGNGVGDGESLPATTVPETARTVPCHLNPAQVGQLSVNGKVGEAEAAHAEAEAAHAEAVARIRVAQAKLKAEEWKARAAHIEAAKANELANEAVKRSRAETLAKSAEADARFRAERTVEAESIAVARARRAAMVKMATVEALEADLKIVKLRKELEVLTGVPLDGRDEEQNSGTVLLEDSEVNKQKHSSPRSPRFSEDGLKRKRIEPSTPDCSSR</sequence>
<name>A0AAX4P1M6_9CHLO</name>
<gene>
    <name evidence="2" type="ORF">HKI87_02g15870</name>
</gene>
<evidence type="ECO:0000313" key="2">
    <source>
        <dbReference type="EMBL" id="WZN60059.1"/>
    </source>
</evidence>
<dbReference type="Proteomes" id="UP001472866">
    <property type="component" value="Chromosome 02"/>
</dbReference>
<accession>A0AAX4P1M6</accession>